<dbReference type="AlphaFoldDB" id="A0A212EXL0"/>
<protein>
    <recommendedName>
        <fullName evidence="3">H15 domain-containing protein</fullName>
    </recommendedName>
</protein>
<keyword evidence="2" id="KW-1185">Reference proteome</keyword>
<reference evidence="1 2" key="1">
    <citation type="journal article" date="2011" name="Cell">
        <title>The monarch butterfly genome yields insights into long-distance migration.</title>
        <authorList>
            <person name="Zhan S."/>
            <person name="Merlin C."/>
            <person name="Boore J.L."/>
            <person name="Reppert S.M."/>
        </authorList>
    </citation>
    <scope>NUCLEOTIDE SEQUENCE [LARGE SCALE GENOMIC DNA]</scope>
    <source>
        <strain evidence="1">F-2</strain>
    </source>
</reference>
<evidence type="ECO:0000313" key="2">
    <source>
        <dbReference type="Proteomes" id="UP000007151"/>
    </source>
</evidence>
<organism evidence="1 2">
    <name type="scientific">Danaus plexippus plexippus</name>
    <dbReference type="NCBI Taxonomy" id="278856"/>
    <lineage>
        <taxon>Eukaryota</taxon>
        <taxon>Metazoa</taxon>
        <taxon>Ecdysozoa</taxon>
        <taxon>Arthropoda</taxon>
        <taxon>Hexapoda</taxon>
        <taxon>Insecta</taxon>
        <taxon>Pterygota</taxon>
        <taxon>Neoptera</taxon>
        <taxon>Endopterygota</taxon>
        <taxon>Lepidoptera</taxon>
        <taxon>Glossata</taxon>
        <taxon>Ditrysia</taxon>
        <taxon>Papilionoidea</taxon>
        <taxon>Nymphalidae</taxon>
        <taxon>Danainae</taxon>
        <taxon>Danaini</taxon>
        <taxon>Danaina</taxon>
        <taxon>Danaus</taxon>
        <taxon>Danaus</taxon>
    </lineage>
</organism>
<dbReference type="KEGG" id="dpl:KGM_214035"/>
<dbReference type="InParanoid" id="A0A212EXL0"/>
<accession>A0A212EXL0</accession>
<dbReference type="EMBL" id="AGBW02011741">
    <property type="protein sequence ID" value="OWR46201.1"/>
    <property type="molecule type" value="Genomic_DNA"/>
</dbReference>
<name>A0A212EXL0_DANPL</name>
<gene>
    <name evidence="1" type="ORF">KGM_214035</name>
</gene>
<dbReference type="Proteomes" id="UP000007151">
    <property type="component" value="Unassembled WGS sequence"/>
</dbReference>
<proteinExistence type="predicted"/>
<evidence type="ECO:0000313" key="1">
    <source>
        <dbReference type="EMBL" id="OWR46201.1"/>
    </source>
</evidence>
<evidence type="ECO:0008006" key="3">
    <source>
        <dbReference type="Google" id="ProtNLM"/>
    </source>
</evidence>
<comment type="caution">
    <text evidence="1">The sequence shown here is derived from an EMBL/GenBank/DDBJ whole genome shotgun (WGS) entry which is preliminary data.</text>
</comment>
<sequence length="104" mass="12075">MKYTSSRSCLSCSSFSGYSYRDTMNYSRIRNGLRRYVPAAIVLWAFHSLPTKDGLTSRRVINFIKRHYKDAHDPSKTGKSISTILRCAVEFGLLKRRGRKYYLP</sequence>